<gene>
    <name evidence="1" type="ORF">BWQ96_07346</name>
</gene>
<sequence>MPRNVNWMEDRLRCSPPRRFLPIRTAYLHHLPDEVLLRIIAAIMSSEHGLSDLYNLSLTSSRMRRLVWEAMAATSKTSVDMQGCTPKRLISTSPADFRHGVRMLLQSAKLDTLRLNHLPVHQLKHLLRLVDHWGSISELAFVDVAPQGVRISQQVAANIHTLAITMPKAATLLHLAAMGCKPKTLRLFCIDQPTLPALTEAWSRLTQNVQSAELLFLDDLYNGSYNSHMLYAVPHELIPNDSSMHWRRARPRSLCGDVMWTLRRDGSLSNDIDIDVIRLRDWLSMSVKNYAWPEPRFPPFSARGNPSSVVVVVDGVPEASAFLRRPEPHANRFGCMIRSEYIQCKSISIVGKFTTLHGNVEQQAITIARTMMLLAATSRKFTQITVDSTVASALADVGIPPQVRRIGIADKFATGRLLRKLPAILHNLTRDGLQRNVTLWMKRMPLRVDPTKRREIVMRAIRACRRATNAGLRGDTVRGALEDMLTEDWQLDRA</sequence>
<evidence type="ECO:0000313" key="2">
    <source>
        <dbReference type="Proteomes" id="UP000247409"/>
    </source>
</evidence>
<name>A0A2V3ILF8_9FLOR</name>
<dbReference type="AlphaFoldDB" id="A0A2V3ILF8"/>
<evidence type="ECO:0008006" key="3">
    <source>
        <dbReference type="Google" id="ProtNLM"/>
    </source>
</evidence>
<dbReference type="Proteomes" id="UP000247409">
    <property type="component" value="Unassembled WGS sequence"/>
</dbReference>
<protein>
    <recommendedName>
        <fullName evidence="3">F-box domain-containing protein</fullName>
    </recommendedName>
</protein>
<proteinExistence type="predicted"/>
<reference evidence="1 2" key="1">
    <citation type="journal article" date="2018" name="Mol. Biol. Evol.">
        <title>Analysis of the draft genome of the red seaweed Gracilariopsis chorda provides insights into genome size evolution in Rhodophyta.</title>
        <authorList>
            <person name="Lee J."/>
            <person name="Yang E.C."/>
            <person name="Graf L."/>
            <person name="Yang J.H."/>
            <person name="Qiu H."/>
            <person name="Zel Zion U."/>
            <person name="Chan C.X."/>
            <person name="Stephens T.G."/>
            <person name="Weber A.P.M."/>
            <person name="Boo G.H."/>
            <person name="Boo S.M."/>
            <person name="Kim K.M."/>
            <person name="Shin Y."/>
            <person name="Jung M."/>
            <person name="Lee S.J."/>
            <person name="Yim H.S."/>
            <person name="Lee J.H."/>
            <person name="Bhattacharya D."/>
            <person name="Yoon H.S."/>
        </authorList>
    </citation>
    <scope>NUCLEOTIDE SEQUENCE [LARGE SCALE GENOMIC DNA]</scope>
    <source>
        <strain evidence="1 2">SKKU-2015</strain>
        <tissue evidence="1">Whole body</tissue>
    </source>
</reference>
<organism evidence="1 2">
    <name type="scientific">Gracilariopsis chorda</name>
    <dbReference type="NCBI Taxonomy" id="448386"/>
    <lineage>
        <taxon>Eukaryota</taxon>
        <taxon>Rhodophyta</taxon>
        <taxon>Florideophyceae</taxon>
        <taxon>Rhodymeniophycidae</taxon>
        <taxon>Gracilariales</taxon>
        <taxon>Gracilariaceae</taxon>
        <taxon>Gracilariopsis</taxon>
    </lineage>
</organism>
<comment type="caution">
    <text evidence="1">The sequence shown here is derived from an EMBL/GenBank/DDBJ whole genome shotgun (WGS) entry which is preliminary data.</text>
</comment>
<evidence type="ECO:0000313" key="1">
    <source>
        <dbReference type="EMBL" id="PXF42899.1"/>
    </source>
</evidence>
<accession>A0A2V3ILF8</accession>
<dbReference type="EMBL" id="NBIV01000145">
    <property type="protein sequence ID" value="PXF42899.1"/>
    <property type="molecule type" value="Genomic_DNA"/>
</dbReference>
<keyword evidence="2" id="KW-1185">Reference proteome</keyword>